<keyword evidence="1" id="KW-1133">Transmembrane helix</keyword>
<keyword evidence="1" id="KW-0472">Membrane</keyword>
<dbReference type="RefSeq" id="WP_377357147.1">
    <property type="nucleotide sequence ID" value="NZ_JBHTCM010000006.1"/>
</dbReference>
<organism evidence="2 3">
    <name type="scientific">Rhodocista pekingensis</name>
    <dbReference type="NCBI Taxonomy" id="201185"/>
    <lineage>
        <taxon>Bacteria</taxon>
        <taxon>Pseudomonadati</taxon>
        <taxon>Pseudomonadota</taxon>
        <taxon>Alphaproteobacteria</taxon>
        <taxon>Rhodospirillales</taxon>
        <taxon>Azospirillaceae</taxon>
        <taxon>Rhodocista</taxon>
    </lineage>
</organism>
<keyword evidence="3" id="KW-1185">Reference proteome</keyword>
<dbReference type="Proteomes" id="UP001596456">
    <property type="component" value="Unassembled WGS sequence"/>
</dbReference>
<evidence type="ECO:0008006" key="4">
    <source>
        <dbReference type="Google" id="ProtNLM"/>
    </source>
</evidence>
<protein>
    <recommendedName>
        <fullName evidence="4">Class IIb bacteriocin, lactobin A/cerein 7B family</fullName>
    </recommendedName>
</protein>
<evidence type="ECO:0000256" key="1">
    <source>
        <dbReference type="SAM" id="Phobius"/>
    </source>
</evidence>
<reference evidence="3" key="1">
    <citation type="journal article" date="2019" name="Int. J. Syst. Evol. Microbiol.">
        <title>The Global Catalogue of Microorganisms (GCM) 10K type strain sequencing project: providing services to taxonomists for standard genome sequencing and annotation.</title>
        <authorList>
            <consortium name="The Broad Institute Genomics Platform"/>
            <consortium name="The Broad Institute Genome Sequencing Center for Infectious Disease"/>
            <person name="Wu L."/>
            <person name="Ma J."/>
        </authorList>
    </citation>
    <scope>NUCLEOTIDE SEQUENCE [LARGE SCALE GENOMIC DNA]</scope>
    <source>
        <strain evidence="3">CGMCC 1.16275</strain>
    </source>
</reference>
<proteinExistence type="predicted"/>
<evidence type="ECO:0000313" key="3">
    <source>
        <dbReference type="Proteomes" id="UP001596456"/>
    </source>
</evidence>
<accession>A0ABW2KRK2</accession>
<comment type="caution">
    <text evidence="2">The sequence shown here is derived from an EMBL/GenBank/DDBJ whole genome shotgun (WGS) entry which is preliminary data.</text>
</comment>
<name>A0ABW2KRK2_9PROT</name>
<keyword evidence="1" id="KW-0812">Transmembrane</keyword>
<feature type="transmembrane region" description="Helical" evidence="1">
    <location>
        <begin position="23"/>
        <end position="46"/>
    </location>
</feature>
<gene>
    <name evidence="2" type="ORF">ACFQPS_05585</name>
</gene>
<dbReference type="EMBL" id="JBHTCM010000006">
    <property type="protein sequence ID" value="MFC7332626.1"/>
    <property type="molecule type" value="Genomic_DNA"/>
</dbReference>
<sequence length="50" mass="5194">MVPQNNSVQIVELDDLDQVSGGAVPLVAAYFVKGFFAGAGTALAVLKIMK</sequence>
<evidence type="ECO:0000313" key="2">
    <source>
        <dbReference type="EMBL" id="MFC7332626.1"/>
    </source>
</evidence>